<name>A0A1I3LXN6_9BURK</name>
<organism evidence="2 3">
    <name type="scientific">Paraburkholderia megapolitana</name>
    <dbReference type="NCBI Taxonomy" id="420953"/>
    <lineage>
        <taxon>Bacteria</taxon>
        <taxon>Pseudomonadati</taxon>
        <taxon>Pseudomonadota</taxon>
        <taxon>Betaproteobacteria</taxon>
        <taxon>Burkholderiales</taxon>
        <taxon>Burkholderiaceae</taxon>
        <taxon>Paraburkholderia</taxon>
    </lineage>
</organism>
<keyword evidence="3" id="KW-1185">Reference proteome</keyword>
<evidence type="ECO:0000313" key="3">
    <source>
        <dbReference type="Proteomes" id="UP000199548"/>
    </source>
</evidence>
<dbReference type="STRING" id="420953.SAMN05192543_104617"/>
<proteinExistence type="predicted"/>
<dbReference type="RefSeq" id="WP_091012772.1">
    <property type="nucleotide sequence ID" value="NZ_CP041743.1"/>
</dbReference>
<dbReference type="OrthoDB" id="9024076at2"/>
<sequence>MSVTARSLEASAAERFVRASRKVDMAFRIVRGEPAPESREIEHSLAVLQLEQALDELAEAEAQFDMSVNTGTPRRTN</sequence>
<dbReference type="EMBL" id="FOQU01000004">
    <property type="protein sequence ID" value="SFI89529.1"/>
    <property type="molecule type" value="Genomic_DNA"/>
</dbReference>
<feature type="coiled-coil region" evidence="1">
    <location>
        <begin position="43"/>
        <end position="70"/>
    </location>
</feature>
<evidence type="ECO:0000313" key="2">
    <source>
        <dbReference type="EMBL" id="SFI89529.1"/>
    </source>
</evidence>
<dbReference type="AlphaFoldDB" id="A0A1I3LXN6"/>
<gene>
    <name evidence="2" type="ORF">SAMN05192543_104617</name>
</gene>
<dbReference type="Proteomes" id="UP000199548">
    <property type="component" value="Unassembled WGS sequence"/>
</dbReference>
<evidence type="ECO:0000256" key="1">
    <source>
        <dbReference type="SAM" id="Coils"/>
    </source>
</evidence>
<accession>A0A1I3LXN6</accession>
<keyword evidence="1" id="KW-0175">Coiled coil</keyword>
<protein>
    <submittedName>
        <fullName evidence="2">Uncharacterized protein</fullName>
    </submittedName>
</protein>
<reference evidence="2 3" key="1">
    <citation type="submission" date="2016-10" db="EMBL/GenBank/DDBJ databases">
        <authorList>
            <person name="de Groot N.N."/>
        </authorList>
    </citation>
    <scope>NUCLEOTIDE SEQUENCE [LARGE SCALE GENOMIC DNA]</scope>
    <source>
        <strain evidence="2 3">LMG 23650</strain>
    </source>
</reference>